<keyword evidence="4" id="KW-0121">Carboxypeptidase</keyword>
<keyword evidence="4" id="KW-0645">Protease</keyword>
<dbReference type="PANTHER" id="PTHR30023">
    <property type="entry name" value="D-ALANYL-D-ALANINE CARBOXYPEPTIDASE"/>
    <property type="match status" value="1"/>
</dbReference>
<dbReference type="GO" id="GO:0009002">
    <property type="term" value="F:serine-type D-Ala-D-Ala carboxypeptidase activity"/>
    <property type="evidence" value="ECO:0007669"/>
    <property type="project" value="UniProtKB-EC"/>
</dbReference>
<dbReference type="GO" id="GO:0000270">
    <property type="term" value="P:peptidoglycan metabolic process"/>
    <property type="evidence" value="ECO:0007669"/>
    <property type="project" value="TreeGrafter"/>
</dbReference>
<dbReference type="EC" id="3.4.16.4" evidence="4"/>
<dbReference type="Gene3D" id="3.40.710.10">
    <property type="entry name" value="DD-peptidase/beta-lactamase superfamily"/>
    <property type="match status" value="1"/>
</dbReference>
<dbReference type="GO" id="GO:0006508">
    <property type="term" value="P:proteolysis"/>
    <property type="evidence" value="ECO:0007669"/>
    <property type="project" value="InterPro"/>
</dbReference>
<dbReference type="NCBIfam" id="TIGR00666">
    <property type="entry name" value="PBP4"/>
    <property type="match status" value="1"/>
</dbReference>
<organism evidence="4 5">
    <name type="scientific">Nakamurella alba</name>
    <dbReference type="NCBI Taxonomy" id="2665158"/>
    <lineage>
        <taxon>Bacteria</taxon>
        <taxon>Bacillati</taxon>
        <taxon>Actinomycetota</taxon>
        <taxon>Actinomycetes</taxon>
        <taxon>Nakamurellales</taxon>
        <taxon>Nakamurellaceae</taxon>
        <taxon>Nakamurella</taxon>
    </lineage>
</organism>
<feature type="region of interest" description="Disordered" evidence="3">
    <location>
        <begin position="38"/>
        <end position="68"/>
    </location>
</feature>
<sequence>MERPERPDQEGLPVRRTSLAVVTVALAGVLVACTGDPAAAPSSSASNAGATSAAPSSGSSASSSTASASSSSSAAISTSAAAQQIPGLDDSALEVMNGAAYDGGQWAISVKDLETGEQLISHNAGLFLQPGSVVKTYSSGAVWAKFGPDSTVTTPVHRSGEVAGGVLTGDLIMVGQGDLTMGGQTKPDGTIDYTNLDHNDANDIPGATLVTEDPLTGLDALAKQVKDAGINQIKGDVLIDDRLWDADALENGPITPIIINNNLIDFSITPGAVGSKAEAVMRPVVAPWKVDVQVETVAAGGTTNITIDSPAHGQVVLTGSIAADSDPIIRTWAFDDPARFARTAFIEALERAGVTVSADPVAENPVADLPAKDAVTALPVVAERESLPLSEEAKYVLKISYNRGAQTFICRLAVSAGSTDCDDGLTEAAKIWKGEGLDPTGAVLIDGSGLTGNMITADNEADLQRIMAQRPDADEWKATLPILGVDGSLEMVQAKSPAAGKVFAKTGTLGLFDIYNNRIVLPTKALGGYMDAASGRKLAFTIIVTNGVFADIQGVFAANDDVGKVAAIIQQSY</sequence>
<dbReference type="PROSITE" id="PS51257">
    <property type="entry name" value="PROKAR_LIPOPROTEIN"/>
    <property type="match status" value="1"/>
</dbReference>
<dbReference type="SUPFAM" id="SSF56601">
    <property type="entry name" value="beta-lactamase/transpeptidase-like"/>
    <property type="match status" value="1"/>
</dbReference>
<evidence type="ECO:0000256" key="1">
    <source>
        <dbReference type="ARBA" id="ARBA00006096"/>
    </source>
</evidence>
<comment type="similarity">
    <text evidence="1">Belongs to the peptidase S13 family.</text>
</comment>
<dbReference type="EMBL" id="WLYK01000005">
    <property type="protein sequence ID" value="MTD15115.1"/>
    <property type="molecule type" value="Genomic_DNA"/>
</dbReference>
<dbReference type="InterPro" id="IPR012338">
    <property type="entry name" value="Beta-lactam/transpept-like"/>
</dbReference>
<accession>A0A7K1FLT5</accession>
<proteinExistence type="inferred from homology"/>
<gene>
    <name evidence="4" type="primary">dacB</name>
    <name evidence="4" type="ORF">GIS00_14320</name>
</gene>
<dbReference type="Proteomes" id="UP000460221">
    <property type="component" value="Unassembled WGS sequence"/>
</dbReference>
<protein>
    <submittedName>
        <fullName evidence="4">D-alanyl-D-alanine carboxypeptidase/D-alanyl-D-alanine-endopeptidase</fullName>
        <ecNumber evidence="4">3.4.16.4</ecNumber>
    </submittedName>
</protein>
<evidence type="ECO:0000256" key="2">
    <source>
        <dbReference type="ARBA" id="ARBA00022801"/>
    </source>
</evidence>
<reference evidence="4 5" key="1">
    <citation type="submission" date="2019-11" db="EMBL/GenBank/DDBJ databases">
        <authorList>
            <person name="Jiang L.-Q."/>
        </authorList>
    </citation>
    <scope>NUCLEOTIDE SEQUENCE [LARGE SCALE GENOMIC DNA]</scope>
    <source>
        <strain evidence="4 5">YIM 132087</strain>
    </source>
</reference>
<evidence type="ECO:0000313" key="5">
    <source>
        <dbReference type="Proteomes" id="UP000460221"/>
    </source>
</evidence>
<evidence type="ECO:0000256" key="3">
    <source>
        <dbReference type="SAM" id="MobiDB-lite"/>
    </source>
</evidence>
<keyword evidence="2 4" id="KW-0378">Hydrolase</keyword>
<name>A0A7K1FLT5_9ACTN</name>
<dbReference type="Gene3D" id="3.50.80.20">
    <property type="entry name" value="D-Ala-D-Ala carboxypeptidase C, peptidase S13"/>
    <property type="match status" value="1"/>
</dbReference>
<dbReference type="Pfam" id="PF02113">
    <property type="entry name" value="Peptidase_S13"/>
    <property type="match status" value="1"/>
</dbReference>
<dbReference type="PANTHER" id="PTHR30023:SF0">
    <property type="entry name" value="PENICILLIN-SENSITIVE CARBOXYPEPTIDASE A"/>
    <property type="match status" value="1"/>
</dbReference>
<dbReference type="InterPro" id="IPR000667">
    <property type="entry name" value="Peptidase_S13"/>
</dbReference>
<comment type="caution">
    <text evidence="4">The sequence shown here is derived from an EMBL/GenBank/DDBJ whole genome shotgun (WGS) entry which is preliminary data.</text>
</comment>
<keyword evidence="5" id="KW-1185">Reference proteome</keyword>
<evidence type="ECO:0000313" key="4">
    <source>
        <dbReference type="EMBL" id="MTD15115.1"/>
    </source>
</evidence>
<dbReference type="AlphaFoldDB" id="A0A7K1FLT5"/>